<dbReference type="AlphaFoldDB" id="A0A1I8NVT8"/>
<keyword evidence="1" id="KW-1133">Transmembrane helix</keyword>
<evidence type="ECO:0000256" key="1">
    <source>
        <dbReference type="SAM" id="Phobius"/>
    </source>
</evidence>
<name>A0A1I8NVT8_STOCA</name>
<gene>
    <name evidence="2" type="primary">106092224</name>
</gene>
<dbReference type="Proteomes" id="UP000095300">
    <property type="component" value="Unassembled WGS sequence"/>
</dbReference>
<dbReference type="VEuPathDB" id="VectorBase:SCAU002479"/>
<accession>A0A1I8NVT8</accession>
<keyword evidence="1" id="KW-0472">Membrane</keyword>
<dbReference type="EnsemblMetazoa" id="SCAU002479-RA">
    <property type="protein sequence ID" value="SCAU002479-PA"/>
    <property type="gene ID" value="SCAU002479"/>
</dbReference>
<feature type="transmembrane region" description="Helical" evidence="1">
    <location>
        <begin position="150"/>
        <end position="171"/>
    </location>
</feature>
<protein>
    <submittedName>
        <fullName evidence="2">Uncharacterized protein</fullName>
    </submittedName>
</protein>
<keyword evidence="1" id="KW-0812">Transmembrane</keyword>
<organism evidence="2 3">
    <name type="scientific">Stomoxys calcitrans</name>
    <name type="common">Stable fly</name>
    <name type="synonym">Conops calcitrans</name>
    <dbReference type="NCBI Taxonomy" id="35570"/>
    <lineage>
        <taxon>Eukaryota</taxon>
        <taxon>Metazoa</taxon>
        <taxon>Ecdysozoa</taxon>
        <taxon>Arthropoda</taxon>
        <taxon>Hexapoda</taxon>
        <taxon>Insecta</taxon>
        <taxon>Pterygota</taxon>
        <taxon>Neoptera</taxon>
        <taxon>Endopterygota</taxon>
        <taxon>Diptera</taxon>
        <taxon>Brachycera</taxon>
        <taxon>Muscomorpha</taxon>
        <taxon>Muscoidea</taxon>
        <taxon>Muscidae</taxon>
        <taxon>Stomoxys</taxon>
    </lineage>
</organism>
<feature type="transmembrane region" description="Helical" evidence="1">
    <location>
        <begin position="54"/>
        <end position="77"/>
    </location>
</feature>
<evidence type="ECO:0000313" key="2">
    <source>
        <dbReference type="EnsemblMetazoa" id="SCAU002479-PA"/>
    </source>
</evidence>
<proteinExistence type="predicted"/>
<evidence type="ECO:0000313" key="3">
    <source>
        <dbReference type="Proteomes" id="UP000095300"/>
    </source>
</evidence>
<feature type="transmembrane region" description="Helical" evidence="1">
    <location>
        <begin position="119"/>
        <end position="138"/>
    </location>
</feature>
<keyword evidence="3" id="KW-1185">Reference proteome</keyword>
<sequence length="208" mass="23697">MDQRSPSEAIDAQRWRREGAALLLLGVHREAAIATTKFVSYIKMAFNVRHIPSFLVGSFYMDLIAIVNFLATIDFWFDISKKKFNIEERLTDYGCIIEQSNLDKVILTISELNATTSCLLLAAQVLQLILLSLVVVGIKEKRSLLMAPWVYLNMLGLVVVFFNIGYTYFPYVIGDVSFSYETLVNFIDLLALACKCKTIYIRFLYPPP</sequence>
<reference evidence="2" key="1">
    <citation type="submission" date="2020-05" db="UniProtKB">
        <authorList>
            <consortium name="EnsemblMetazoa"/>
        </authorList>
    </citation>
    <scope>IDENTIFICATION</scope>
    <source>
        <strain evidence="2">USDA</strain>
    </source>
</reference>